<name>A0A1F7YJF6_9BACT</name>
<organism evidence="2 3">
    <name type="scientific">Candidatus Woesebacteria bacterium RIFCSPHIGHO2_01_FULL_40_22</name>
    <dbReference type="NCBI Taxonomy" id="1802499"/>
    <lineage>
        <taxon>Bacteria</taxon>
        <taxon>Candidatus Woeseibacteriota</taxon>
    </lineage>
</organism>
<dbReference type="EMBL" id="MGGL01000004">
    <property type="protein sequence ID" value="OGM27481.1"/>
    <property type="molecule type" value="Genomic_DNA"/>
</dbReference>
<comment type="caution">
    <text evidence="2">The sequence shown here is derived from an EMBL/GenBank/DDBJ whole genome shotgun (WGS) entry which is preliminary data.</text>
</comment>
<dbReference type="PANTHER" id="PTHR43861">
    <property type="entry name" value="TRANS-ACONITATE 2-METHYLTRANSFERASE-RELATED"/>
    <property type="match status" value="1"/>
</dbReference>
<reference evidence="2 3" key="1">
    <citation type="journal article" date="2016" name="Nat. Commun.">
        <title>Thousands of microbial genomes shed light on interconnected biogeochemical processes in an aquifer system.</title>
        <authorList>
            <person name="Anantharaman K."/>
            <person name="Brown C.T."/>
            <person name="Hug L.A."/>
            <person name="Sharon I."/>
            <person name="Castelle C.J."/>
            <person name="Probst A.J."/>
            <person name="Thomas B.C."/>
            <person name="Singh A."/>
            <person name="Wilkins M.J."/>
            <person name="Karaoz U."/>
            <person name="Brodie E.L."/>
            <person name="Williams K.H."/>
            <person name="Hubbard S.S."/>
            <person name="Banfield J.F."/>
        </authorList>
    </citation>
    <scope>NUCLEOTIDE SEQUENCE [LARGE SCALE GENOMIC DNA]</scope>
</reference>
<gene>
    <name evidence="2" type="ORF">A2628_01665</name>
</gene>
<dbReference type="Proteomes" id="UP000179221">
    <property type="component" value="Unassembled WGS sequence"/>
</dbReference>
<protein>
    <recommendedName>
        <fullName evidence="1">Methyltransferase type 11 domain-containing protein</fullName>
    </recommendedName>
</protein>
<evidence type="ECO:0000313" key="3">
    <source>
        <dbReference type="Proteomes" id="UP000179221"/>
    </source>
</evidence>
<dbReference type="CDD" id="cd02440">
    <property type="entry name" value="AdoMet_MTases"/>
    <property type="match status" value="1"/>
</dbReference>
<sequence>MKLTPQEELTIQAYSENAVEWVKEHSDTNYWKEELATFKGLLPSGKILEIGCGGGRDAKVLISMGYDYIGTDISSEFVKVAKRLVKNGKFLCKSVYDLGFKDSKFDGFWASAVFLHIPKRRIDEALQDVVRVTRDNGLGFISVKQGKGEPIIEEVYIGSNRNLKLFWAFYHKTEFDKVLKRNNLEVIMFNKWTISKRTTWLIYFVKVVKSPIPRKV</sequence>
<dbReference type="InterPro" id="IPR013216">
    <property type="entry name" value="Methyltransf_11"/>
</dbReference>
<accession>A0A1F7YJF6</accession>
<dbReference type="SUPFAM" id="SSF53335">
    <property type="entry name" value="S-adenosyl-L-methionine-dependent methyltransferases"/>
    <property type="match status" value="1"/>
</dbReference>
<dbReference type="InterPro" id="IPR029063">
    <property type="entry name" value="SAM-dependent_MTases_sf"/>
</dbReference>
<dbReference type="Pfam" id="PF08241">
    <property type="entry name" value="Methyltransf_11"/>
    <property type="match status" value="1"/>
</dbReference>
<feature type="domain" description="Methyltransferase type 11" evidence="1">
    <location>
        <begin position="48"/>
        <end position="139"/>
    </location>
</feature>
<dbReference type="AlphaFoldDB" id="A0A1F7YJF6"/>
<evidence type="ECO:0000313" key="2">
    <source>
        <dbReference type="EMBL" id="OGM27481.1"/>
    </source>
</evidence>
<evidence type="ECO:0000259" key="1">
    <source>
        <dbReference type="Pfam" id="PF08241"/>
    </source>
</evidence>
<dbReference type="GO" id="GO:0008757">
    <property type="term" value="F:S-adenosylmethionine-dependent methyltransferase activity"/>
    <property type="evidence" value="ECO:0007669"/>
    <property type="project" value="InterPro"/>
</dbReference>
<dbReference type="Gene3D" id="3.40.50.150">
    <property type="entry name" value="Vaccinia Virus protein VP39"/>
    <property type="match status" value="1"/>
</dbReference>
<dbReference type="PANTHER" id="PTHR43861:SF1">
    <property type="entry name" value="TRANS-ACONITATE 2-METHYLTRANSFERASE"/>
    <property type="match status" value="1"/>
</dbReference>
<proteinExistence type="predicted"/>